<feature type="transmembrane region" description="Helical" evidence="8">
    <location>
        <begin position="9"/>
        <end position="29"/>
    </location>
</feature>
<dbReference type="EMBL" id="DWVZ01000117">
    <property type="protein sequence ID" value="HJC63713.1"/>
    <property type="molecule type" value="Genomic_DNA"/>
</dbReference>
<proteinExistence type="inferred from homology"/>
<evidence type="ECO:0000256" key="6">
    <source>
        <dbReference type="ARBA" id="ARBA00022989"/>
    </source>
</evidence>
<dbReference type="FunFam" id="1.10.3470.10:FF:000001">
    <property type="entry name" value="Vitamin B12 ABC transporter permease BtuC"/>
    <property type="match status" value="1"/>
</dbReference>
<dbReference type="AlphaFoldDB" id="A0A9D2PNW7"/>
<dbReference type="GO" id="GO:0022857">
    <property type="term" value="F:transmembrane transporter activity"/>
    <property type="evidence" value="ECO:0007669"/>
    <property type="project" value="InterPro"/>
</dbReference>
<dbReference type="SUPFAM" id="SSF81345">
    <property type="entry name" value="ABC transporter involved in vitamin B12 uptake, BtuC"/>
    <property type="match status" value="1"/>
</dbReference>
<evidence type="ECO:0000256" key="1">
    <source>
        <dbReference type="ARBA" id="ARBA00004651"/>
    </source>
</evidence>
<dbReference type="InterPro" id="IPR000522">
    <property type="entry name" value="ABC_transptr_permease_BtuC"/>
</dbReference>
<evidence type="ECO:0000256" key="2">
    <source>
        <dbReference type="ARBA" id="ARBA00007935"/>
    </source>
</evidence>
<name>A0A9D2PNW7_9FIRM</name>
<keyword evidence="3" id="KW-0813">Transport</keyword>
<evidence type="ECO:0000256" key="3">
    <source>
        <dbReference type="ARBA" id="ARBA00022448"/>
    </source>
</evidence>
<feature type="transmembrane region" description="Helical" evidence="8">
    <location>
        <begin position="310"/>
        <end position="326"/>
    </location>
</feature>
<evidence type="ECO:0000313" key="9">
    <source>
        <dbReference type="EMBL" id="HJC63713.1"/>
    </source>
</evidence>
<keyword evidence="5 8" id="KW-0812">Transmembrane</keyword>
<feature type="transmembrane region" description="Helical" evidence="8">
    <location>
        <begin position="277"/>
        <end position="298"/>
    </location>
</feature>
<feature type="transmembrane region" description="Helical" evidence="8">
    <location>
        <begin position="239"/>
        <end position="265"/>
    </location>
</feature>
<dbReference type="Gene3D" id="1.10.3470.10">
    <property type="entry name" value="ABC transporter involved in vitamin B12 uptake, BtuC"/>
    <property type="match status" value="1"/>
</dbReference>
<dbReference type="PANTHER" id="PTHR30472">
    <property type="entry name" value="FERRIC ENTEROBACTIN TRANSPORT SYSTEM PERMEASE PROTEIN"/>
    <property type="match status" value="1"/>
</dbReference>
<sequence>MTGGNAKKWMFLAGGTAAVVLAAVLSILYGSTQIPLSEILRALWEPDLTQHWHLVILELRVPRTIGCALAGASFSAAGAVMQGITGNPLADSGLLGINAGAAFALALCLAFLPGMSFSGVVLFSFLGAGAAGAVVYGLMMVRKRKLDPVRLVLAGCAVSIFLSSISQAVAIFFDIGYELTFWTAGGAAGIRMEQLAFAGPVMLAGLVLAAALAGKISLLSLGEEAAQGLGVQVERTRALCLLAVLLLAGSAVALAGPIAFVGLLVPHVTRFFVGEDYRWVIPCSFLTGAFFLVTADVISRIVNAPAGTPVGMIFAVIGVPFFLWTVRKGERGID</sequence>
<dbReference type="InterPro" id="IPR037294">
    <property type="entry name" value="ABC_BtuC-like"/>
</dbReference>
<feature type="transmembrane region" description="Helical" evidence="8">
    <location>
        <begin position="118"/>
        <end position="139"/>
    </location>
</feature>
<dbReference type="GO" id="GO:0033214">
    <property type="term" value="P:siderophore-iron import into cell"/>
    <property type="evidence" value="ECO:0007669"/>
    <property type="project" value="TreeGrafter"/>
</dbReference>
<dbReference type="Pfam" id="PF01032">
    <property type="entry name" value="FecCD"/>
    <property type="match status" value="1"/>
</dbReference>
<organism evidence="9 10">
    <name type="scientific">Candidatus Blautia merdavium</name>
    <dbReference type="NCBI Taxonomy" id="2838494"/>
    <lineage>
        <taxon>Bacteria</taxon>
        <taxon>Bacillati</taxon>
        <taxon>Bacillota</taxon>
        <taxon>Clostridia</taxon>
        <taxon>Lachnospirales</taxon>
        <taxon>Lachnospiraceae</taxon>
        <taxon>Blautia</taxon>
    </lineage>
</organism>
<evidence type="ECO:0000256" key="7">
    <source>
        <dbReference type="ARBA" id="ARBA00023136"/>
    </source>
</evidence>
<evidence type="ECO:0000256" key="8">
    <source>
        <dbReference type="SAM" id="Phobius"/>
    </source>
</evidence>
<evidence type="ECO:0000256" key="5">
    <source>
        <dbReference type="ARBA" id="ARBA00022692"/>
    </source>
</evidence>
<dbReference type="PANTHER" id="PTHR30472:SF1">
    <property type="entry name" value="FE(3+) DICITRATE TRANSPORT SYSTEM PERMEASE PROTEIN FECC-RELATED"/>
    <property type="match status" value="1"/>
</dbReference>
<reference evidence="9" key="1">
    <citation type="journal article" date="2021" name="PeerJ">
        <title>Extensive microbial diversity within the chicken gut microbiome revealed by metagenomics and culture.</title>
        <authorList>
            <person name="Gilroy R."/>
            <person name="Ravi A."/>
            <person name="Getino M."/>
            <person name="Pursley I."/>
            <person name="Horton D.L."/>
            <person name="Alikhan N.F."/>
            <person name="Baker D."/>
            <person name="Gharbi K."/>
            <person name="Hall N."/>
            <person name="Watson M."/>
            <person name="Adriaenssens E.M."/>
            <person name="Foster-Nyarko E."/>
            <person name="Jarju S."/>
            <person name="Secka A."/>
            <person name="Antonio M."/>
            <person name="Oren A."/>
            <person name="Chaudhuri R.R."/>
            <person name="La Ragione R."/>
            <person name="Hildebrand F."/>
            <person name="Pallen M.J."/>
        </authorList>
    </citation>
    <scope>NUCLEOTIDE SEQUENCE</scope>
    <source>
        <strain evidence="9">ChiBcec2-3848</strain>
    </source>
</reference>
<dbReference type="Proteomes" id="UP000823886">
    <property type="component" value="Unassembled WGS sequence"/>
</dbReference>
<protein>
    <submittedName>
        <fullName evidence="9">Iron ABC transporter permease</fullName>
    </submittedName>
</protein>
<reference evidence="9" key="2">
    <citation type="submission" date="2021-04" db="EMBL/GenBank/DDBJ databases">
        <authorList>
            <person name="Gilroy R."/>
        </authorList>
    </citation>
    <scope>NUCLEOTIDE SEQUENCE</scope>
    <source>
        <strain evidence="9">ChiBcec2-3848</strain>
    </source>
</reference>
<dbReference type="GO" id="GO:0005886">
    <property type="term" value="C:plasma membrane"/>
    <property type="evidence" value="ECO:0007669"/>
    <property type="project" value="UniProtKB-SubCell"/>
</dbReference>
<feature type="transmembrane region" description="Helical" evidence="8">
    <location>
        <begin position="93"/>
        <end position="112"/>
    </location>
</feature>
<evidence type="ECO:0000256" key="4">
    <source>
        <dbReference type="ARBA" id="ARBA00022475"/>
    </source>
</evidence>
<feature type="transmembrane region" description="Helical" evidence="8">
    <location>
        <begin position="195"/>
        <end position="218"/>
    </location>
</feature>
<comment type="caution">
    <text evidence="9">The sequence shown here is derived from an EMBL/GenBank/DDBJ whole genome shotgun (WGS) entry which is preliminary data.</text>
</comment>
<gene>
    <name evidence="9" type="ORF">H9753_08860</name>
</gene>
<keyword evidence="7 8" id="KW-0472">Membrane</keyword>
<comment type="subcellular location">
    <subcellularLocation>
        <location evidence="1">Cell membrane</location>
        <topology evidence="1">Multi-pass membrane protein</topology>
    </subcellularLocation>
</comment>
<evidence type="ECO:0000313" key="10">
    <source>
        <dbReference type="Proteomes" id="UP000823886"/>
    </source>
</evidence>
<feature type="transmembrane region" description="Helical" evidence="8">
    <location>
        <begin position="151"/>
        <end position="175"/>
    </location>
</feature>
<keyword evidence="4" id="KW-1003">Cell membrane</keyword>
<keyword evidence="6 8" id="KW-1133">Transmembrane helix</keyword>
<dbReference type="CDD" id="cd06550">
    <property type="entry name" value="TM_ABC_iron-siderophores_like"/>
    <property type="match status" value="1"/>
</dbReference>
<accession>A0A9D2PNW7</accession>
<comment type="similarity">
    <text evidence="2">Belongs to the binding-protein-dependent transport system permease family. FecCD subfamily.</text>
</comment>